<dbReference type="Proteomes" id="UP000609849">
    <property type="component" value="Unassembled WGS sequence"/>
</dbReference>
<dbReference type="InterPro" id="IPR036388">
    <property type="entry name" value="WH-like_DNA-bd_sf"/>
</dbReference>
<name>A0ABR7JPN0_9FIRM</name>
<organism evidence="2 3">
    <name type="scientific">Romboutsia faecis</name>
    <dbReference type="NCBI Taxonomy" id="2764597"/>
    <lineage>
        <taxon>Bacteria</taxon>
        <taxon>Bacillati</taxon>
        <taxon>Bacillota</taxon>
        <taxon>Clostridia</taxon>
        <taxon>Peptostreptococcales</taxon>
        <taxon>Peptostreptococcaceae</taxon>
        <taxon>Romboutsia</taxon>
    </lineage>
</organism>
<dbReference type="InterPro" id="IPR000835">
    <property type="entry name" value="HTH_MarR-typ"/>
</dbReference>
<feature type="domain" description="HTH marR-type" evidence="1">
    <location>
        <begin position="1"/>
        <end position="134"/>
    </location>
</feature>
<dbReference type="RefSeq" id="WP_153971665.1">
    <property type="nucleotide sequence ID" value="NZ_JACRWE010000003.1"/>
</dbReference>
<dbReference type="SMART" id="SM00347">
    <property type="entry name" value="HTH_MARR"/>
    <property type="match status" value="1"/>
</dbReference>
<evidence type="ECO:0000259" key="1">
    <source>
        <dbReference type="PROSITE" id="PS50995"/>
    </source>
</evidence>
<dbReference type="Pfam" id="PF12802">
    <property type="entry name" value="MarR_2"/>
    <property type="match status" value="1"/>
</dbReference>
<reference evidence="2 3" key="1">
    <citation type="submission" date="2020-08" db="EMBL/GenBank/DDBJ databases">
        <authorList>
            <person name="Liu C."/>
            <person name="Sun Q."/>
        </authorList>
    </citation>
    <scope>NUCLEOTIDE SEQUENCE [LARGE SCALE GENOMIC DNA]</scope>
    <source>
        <strain evidence="2 3">NSJ-18</strain>
    </source>
</reference>
<comment type="caution">
    <text evidence="2">The sequence shown here is derived from an EMBL/GenBank/DDBJ whole genome shotgun (WGS) entry which is preliminary data.</text>
</comment>
<sequence length="142" mass="16440">MENYTLSMAQIAKEIKDKNRRIVSSYKLSPNEIDVLVFLDIQSEHDTASDIVEFLGISKSLVCRSVDSLIKRGYIESVKDENDRRITRLKLLEEAMPIVRTLKDGREKIIKRLTEGISEEELKIFNSVLEKMKSNFMKEGEE</sequence>
<dbReference type="Gene3D" id="1.10.10.10">
    <property type="entry name" value="Winged helix-like DNA-binding domain superfamily/Winged helix DNA-binding domain"/>
    <property type="match status" value="1"/>
</dbReference>
<dbReference type="EMBL" id="JACRWE010000003">
    <property type="protein sequence ID" value="MBC5996867.1"/>
    <property type="molecule type" value="Genomic_DNA"/>
</dbReference>
<dbReference type="InterPro" id="IPR036390">
    <property type="entry name" value="WH_DNA-bd_sf"/>
</dbReference>
<evidence type="ECO:0000313" key="2">
    <source>
        <dbReference type="EMBL" id="MBC5996867.1"/>
    </source>
</evidence>
<dbReference type="PANTHER" id="PTHR33164:SF89">
    <property type="entry name" value="MARR FAMILY REGULATORY PROTEIN"/>
    <property type="match status" value="1"/>
</dbReference>
<evidence type="ECO:0000313" key="3">
    <source>
        <dbReference type="Proteomes" id="UP000609849"/>
    </source>
</evidence>
<dbReference type="SUPFAM" id="SSF46785">
    <property type="entry name" value="Winged helix' DNA-binding domain"/>
    <property type="match status" value="1"/>
</dbReference>
<keyword evidence="3" id="KW-1185">Reference proteome</keyword>
<accession>A0ABR7JPN0</accession>
<protein>
    <submittedName>
        <fullName evidence="2">MarR family transcriptional regulator</fullName>
    </submittedName>
</protein>
<dbReference type="InterPro" id="IPR039422">
    <property type="entry name" value="MarR/SlyA-like"/>
</dbReference>
<dbReference type="PROSITE" id="PS50995">
    <property type="entry name" value="HTH_MARR_2"/>
    <property type="match status" value="1"/>
</dbReference>
<gene>
    <name evidence="2" type="ORF">H8923_08850</name>
</gene>
<dbReference type="PANTHER" id="PTHR33164">
    <property type="entry name" value="TRANSCRIPTIONAL REGULATOR, MARR FAMILY"/>
    <property type="match status" value="1"/>
</dbReference>
<proteinExistence type="predicted"/>
<dbReference type="PRINTS" id="PR00598">
    <property type="entry name" value="HTHMARR"/>
</dbReference>